<gene>
    <name evidence="3" type="ORF">FF125_17630</name>
</gene>
<dbReference type="PANTHER" id="PTHR42954">
    <property type="entry name" value="FE(2+) TRANSPORT PROTEIN A"/>
    <property type="match status" value="1"/>
</dbReference>
<dbReference type="Gene3D" id="2.30.30.90">
    <property type="match status" value="1"/>
</dbReference>
<keyword evidence="1" id="KW-0408">Iron</keyword>
<accession>A0A5B7TTM8</accession>
<reference evidence="3 4" key="1">
    <citation type="submission" date="2019-05" db="EMBL/GenBank/DDBJ databases">
        <title>Algicella ahnfeltiae gen. nov., sp. nov., a novel marine bacterium of the family Flavobacteriaceae isolated from a red alga.</title>
        <authorList>
            <person name="Nedashkovskaya O.I."/>
            <person name="Kukhlevskiy A.D."/>
            <person name="Kim S.-G."/>
            <person name="Zhukova N.V."/>
            <person name="Mikhailov V.V."/>
        </authorList>
    </citation>
    <scope>NUCLEOTIDE SEQUENCE [LARGE SCALE GENOMIC DNA]</scope>
    <source>
        <strain evidence="3 4">10Alg115</strain>
    </source>
</reference>
<sequence length="84" mass="9201">MNTTLADLIVGEIGIIDDIPFDSVPLKLLEMGCLPGKEVELMQIAPLKDPLYIKVNGSHLAIRKETASLIKVTKIKNLCDILKS</sequence>
<protein>
    <submittedName>
        <fullName evidence="3">Ferrous iron transport protein A</fullName>
    </submittedName>
</protein>
<dbReference type="InterPro" id="IPR007167">
    <property type="entry name" value="Fe-transptr_FeoA-like"/>
</dbReference>
<dbReference type="OrthoDB" id="9811076at2"/>
<dbReference type="EMBL" id="CP040749">
    <property type="protein sequence ID" value="QCX40179.1"/>
    <property type="molecule type" value="Genomic_DNA"/>
</dbReference>
<evidence type="ECO:0000259" key="2">
    <source>
        <dbReference type="SMART" id="SM00899"/>
    </source>
</evidence>
<dbReference type="InterPro" id="IPR008988">
    <property type="entry name" value="Transcriptional_repressor_C"/>
</dbReference>
<feature type="domain" description="Ferrous iron transporter FeoA-like" evidence="2">
    <location>
        <begin position="3"/>
        <end position="74"/>
    </location>
</feature>
<dbReference type="InterPro" id="IPR038157">
    <property type="entry name" value="FeoA_core_dom"/>
</dbReference>
<dbReference type="KEGG" id="fbe:FF125_17630"/>
<dbReference type="Pfam" id="PF04023">
    <property type="entry name" value="FeoA"/>
    <property type="match status" value="1"/>
</dbReference>
<dbReference type="SMART" id="SM00899">
    <property type="entry name" value="FeoA"/>
    <property type="match status" value="1"/>
</dbReference>
<proteinExistence type="predicted"/>
<evidence type="ECO:0000313" key="3">
    <source>
        <dbReference type="EMBL" id="QCX40179.1"/>
    </source>
</evidence>
<keyword evidence="4" id="KW-1185">Reference proteome</keyword>
<dbReference type="InterPro" id="IPR052713">
    <property type="entry name" value="FeoA"/>
</dbReference>
<evidence type="ECO:0000256" key="1">
    <source>
        <dbReference type="ARBA" id="ARBA00023004"/>
    </source>
</evidence>
<dbReference type="AlphaFoldDB" id="A0A5B7TTM8"/>
<organism evidence="3 4">
    <name type="scientific">Aureibaculum algae</name>
    <dbReference type="NCBI Taxonomy" id="2584122"/>
    <lineage>
        <taxon>Bacteria</taxon>
        <taxon>Pseudomonadati</taxon>
        <taxon>Bacteroidota</taxon>
        <taxon>Flavobacteriia</taxon>
        <taxon>Flavobacteriales</taxon>
        <taxon>Flavobacteriaceae</taxon>
        <taxon>Aureibaculum</taxon>
    </lineage>
</organism>
<dbReference type="GO" id="GO:0046914">
    <property type="term" value="F:transition metal ion binding"/>
    <property type="evidence" value="ECO:0007669"/>
    <property type="project" value="InterPro"/>
</dbReference>
<dbReference type="SUPFAM" id="SSF50037">
    <property type="entry name" value="C-terminal domain of transcriptional repressors"/>
    <property type="match status" value="1"/>
</dbReference>
<dbReference type="Proteomes" id="UP000306229">
    <property type="component" value="Chromosome"/>
</dbReference>
<name>A0A5B7TTM8_9FLAO</name>
<dbReference type="RefSeq" id="WP_138951013.1">
    <property type="nucleotide sequence ID" value="NZ_CP040749.1"/>
</dbReference>
<evidence type="ECO:0000313" key="4">
    <source>
        <dbReference type="Proteomes" id="UP000306229"/>
    </source>
</evidence>
<dbReference type="PANTHER" id="PTHR42954:SF2">
    <property type="entry name" value="FE(2+) TRANSPORT PROTEIN A"/>
    <property type="match status" value="1"/>
</dbReference>